<comment type="subcellular location">
    <subcellularLocation>
        <location evidence="1 8">Cell membrane</location>
        <topology evidence="1 8">Multi-pass membrane protein</topology>
    </subcellularLocation>
</comment>
<feature type="transmembrane region" description="Helical" evidence="8">
    <location>
        <begin position="82"/>
        <end position="102"/>
    </location>
</feature>
<dbReference type="OrthoDB" id="6366728at2759"/>
<protein>
    <recommendedName>
        <fullName evidence="8">Gustatory receptor</fullName>
    </recommendedName>
</protein>
<comment type="similarity">
    <text evidence="8">Belongs to the insect chemoreceptor superfamily. Gustatory receptor (GR) family.</text>
</comment>
<dbReference type="GeneID" id="117640119"/>
<evidence type="ECO:0000256" key="7">
    <source>
        <dbReference type="ARBA" id="ARBA00023224"/>
    </source>
</evidence>
<keyword evidence="4 8" id="KW-1133">Transmembrane helix</keyword>
<evidence type="ECO:0000313" key="10">
    <source>
        <dbReference type="RefSeq" id="XP_034232272.1"/>
    </source>
</evidence>
<evidence type="ECO:0000256" key="6">
    <source>
        <dbReference type="ARBA" id="ARBA00023170"/>
    </source>
</evidence>
<dbReference type="GO" id="GO:0007635">
    <property type="term" value="P:chemosensory behavior"/>
    <property type="evidence" value="ECO:0007669"/>
    <property type="project" value="TreeGrafter"/>
</dbReference>
<dbReference type="Proteomes" id="UP000515158">
    <property type="component" value="Unplaced"/>
</dbReference>
<evidence type="ECO:0000256" key="3">
    <source>
        <dbReference type="ARBA" id="ARBA00022692"/>
    </source>
</evidence>
<feature type="transmembrane region" description="Helical" evidence="8">
    <location>
        <begin position="173"/>
        <end position="194"/>
    </location>
</feature>
<feature type="transmembrane region" description="Helical" evidence="8">
    <location>
        <begin position="441"/>
        <end position="463"/>
    </location>
</feature>
<proteinExistence type="inferred from homology"/>
<dbReference type="GO" id="GO:0030424">
    <property type="term" value="C:axon"/>
    <property type="evidence" value="ECO:0007669"/>
    <property type="project" value="TreeGrafter"/>
</dbReference>
<comment type="caution">
    <text evidence="8">Lacks conserved residue(s) required for the propagation of feature annotation.</text>
</comment>
<keyword evidence="3 8" id="KW-0812">Transmembrane</keyword>
<comment type="function">
    <text evidence="8">Gustatory receptor which mediates acceptance or avoidance behavior, depending on its substrates.</text>
</comment>
<dbReference type="PANTHER" id="PTHR21143:SF133">
    <property type="entry name" value="GUSTATORY AND PHEROMONE RECEPTOR 32A-RELATED"/>
    <property type="match status" value="1"/>
</dbReference>
<organism evidence="10">
    <name type="scientific">Thrips palmi</name>
    <name type="common">Melon thrips</name>
    <dbReference type="NCBI Taxonomy" id="161013"/>
    <lineage>
        <taxon>Eukaryota</taxon>
        <taxon>Metazoa</taxon>
        <taxon>Ecdysozoa</taxon>
        <taxon>Arthropoda</taxon>
        <taxon>Hexapoda</taxon>
        <taxon>Insecta</taxon>
        <taxon>Pterygota</taxon>
        <taxon>Neoptera</taxon>
        <taxon>Paraneoptera</taxon>
        <taxon>Thysanoptera</taxon>
        <taxon>Terebrantia</taxon>
        <taxon>Thripoidea</taxon>
        <taxon>Thripidae</taxon>
        <taxon>Thrips</taxon>
    </lineage>
</organism>
<keyword evidence="2 8" id="KW-1003">Cell membrane</keyword>
<evidence type="ECO:0000256" key="2">
    <source>
        <dbReference type="ARBA" id="ARBA00022475"/>
    </source>
</evidence>
<reference evidence="10" key="1">
    <citation type="submission" date="2025-08" db="UniProtKB">
        <authorList>
            <consortium name="RefSeq"/>
        </authorList>
    </citation>
    <scope>IDENTIFICATION</scope>
    <source>
        <tissue evidence="10">Total insect</tissue>
    </source>
</reference>
<keyword evidence="6 8" id="KW-0675">Receptor</keyword>
<dbReference type="InterPro" id="IPR013604">
    <property type="entry name" value="7TM_chemorcpt"/>
</dbReference>
<dbReference type="PANTHER" id="PTHR21143">
    <property type="entry name" value="INVERTEBRATE GUSTATORY RECEPTOR"/>
    <property type="match status" value="1"/>
</dbReference>
<evidence type="ECO:0000256" key="5">
    <source>
        <dbReference type="ARBA" id="ARBA00023136"/>
    </source>
</evidence>
<dbReference type="GO" id="GO:0005886">
    <property type="term" value="C:plasma membrane"/>
    <property type="evidence" value="ECO:0007669"/>
    <property type="project" value="UniProtKB-SubCell"/>
</dbReference>
<evidence type="ECO:0000256" key="1">
    <source>
        <dbReference type="ARBA" id="ARBA00004651"/>
    </source>
</evidence>
<dbReference type="KEGG" id="tpal:117640119"/>
<feature type="transmembrane region" description="Helical" evidence="8">
    <location>
        <begin position="367"/>
        <end position="387"/>
    </location>
</feature>
<dbReference type="GO" id="GO:0007165">
    <property type="term" value="P:signal transduction"/>
    <property type="evidence" value="ECO:0007669"/>
    <property type="project" value="UniProtKB-KW"/>
</dbReference>
<evidence type="ECO:0000256" key="8">
    <source>
        <dbReference type="RuleBase" id="RU363108"/>
    </source>
</evidence>
<keyword evidence="9" id="KW-1185">Reference proteome</keyword>
<feature type="transmembrane region" description="Helical" evidence="8">
    <location>
        <begin position="335"/>
        <end position="355"/>
    </location>
</feature>
<dbReference type="GO" id="GO:0050909">
    <property type="term" value="P:sensory perception of taste"/>
    <property type="evidence" value="ECO:0007669"/>
    <property type="project" value="InterPro"/>
</dbReference>
<name>A0A6P8YEK6_THRPL</name>
<dbReference type="GO" id="GO:0008049">
    <property type="term" value="P:male courtship behavior"/>
    <property type="evidence" value="ECO:0007669"/>
    <property type="project" value="TreeGrafter"/>
</dbReference>
<dbReference type="FunCoup" id="A0A6P8YEK6">
    <property type="interactions" value="9"/>
</dbReference>
<dbReference type="Pfam" id="PF08395">
    <property type="entry name" value="7tm_7"/>
    <property type="match status" value="1"/>
</dbReference>
<keyword evidence="5 8" id="KW-0472">Membrane</keyword>
<keyword evidence="7 8" id="KW-0807">Transducer</keyword>
<dbReference type="RefSeq" id="XP_034232272.1">
    <property type="nucleotide sequence ID" value="XM_034376381.1"/>
</dbReference>
<evidence type="ECO:0000256" key="4">
    <source>
        <dbReference type="ARBA" id="ARBA00022989"/>
    </source>
</evidence>
<dbReference type="GO" id="GO:0043025">
    <property type="term" value="C:neuronal cell body"/>
    <property type="evidence" value="ECO:0007669"/>
    <property type="project" value="TreeGrafter"/>
</dbReference>
<sequence length="481" mass="53664">MDFVQVKRDWLWTLGRIMGQIPMTFGTCRCNVKYKELNKSFPVEGIHVVSTETVFGGREQQAPPERRCRCTVQDALQPSRTWAAYSAILVLVLVPCSMVSLYEDIQRSLRNTSPHMATKTDRVVTTCDLVLITLCGNMAVIQAWLAREHIATFVEQISSVDDLLRSRAPRVPVLLLAFLMALLGVGVMDVACAMEDGGPGYASLFLTGQANYYLTYTMEAMFADSAHSIFERFRTLNSRLEAACLAARRRPAWTPVRVPPDLEVPLPSGQWKPGLVAGKVAWMQRAPSRENKDGDKKHQSSMPLPLWHLEQAHVLLCESSANVSQRYGPVLLLDMLNLMLHTVISAYFFSSVLMLSPRQLSNSEPYVVLQFFWLLAHVSRMLLLVTYCSKAKDEAKRTGALVGKFLNNVRLDSPLHRELQAFSMQLMHHNVSFTACGMFELGLPLTVSVMGAVATYLVVLLQIKGSSESCSSPDKRSTNAT</sequence>
<accession>A0A6P8YEK6</accession>
<dbReference type="AlphaFoldDB" id="A0A6P8YEK6"/>
<dbReference type="InParanoid" id="A0A6P8YEK6"/>
<evidence type="ECO:0000313" key="9">
    <source>
        <dbReference type="Proteomes" id="UP000515158"/>
    </source>
</evidence>
<dbReference type="GO" id="GO:0030425">
    <property type="term" value="C:dendrite"/>
    <property type="evidence" value="ECO:0007669"/>
    <property type="project" value="TreeGrafter"/>
</dbReference>
<feature type="transmembrane region" description="Helical" evidence="8">
    <location>
        <begin position="123"/>
        <end position="145"/>
    </location>
</feature>
<gene>
    <name evidence="10" type="primary">LOC117640119</name>
</gene>